<dbReference type="GeneID" id="75834308"/>
<evidence type="ECO:0000313" key="3">
    <source>
        <dbReference type="Proteomes" id="UP001055219"/>
    </source>
</evidence>
<dbReference type="Proteomes" id="UP001055219">
    <property type="component" value="Unassembled WGS sequence"/>
</dbReference>
<reference evidence="2" key="2">
    <citation type="submission" date="2022-07" db="EMBL/GenBank/DDBJ databases">
        <authorList>
            <person name="Goncalves M.F.M."/>
            <person name="Hilario S."/>
            <person name="Van De Peer Y."/>
            <person name="Esteves A.C."/>
            <person name="Alves A."/>
        </authorList>
    </citation>
    <scope>NUCLEOTIDE SEQUENCE</scope>
    <source>
        <strain evidence="2">MUM 19.33</strain>
    </source>
</reference>
<dbReference type="OrthoDB" id="4776522at2759"/>
<keyword evidence="3" id="KW-1185">Reference proteome</keyword>
<proteinExistence type="predicted"/>
<gene>
    <name evidence="2" type="ORF">J7T54_007835</name>
</gene>
<protein>
    <submittedName>
        <fullName evidence="2">Uncharacterized protein</fullName>
    </submittedName>
</protein>
<evidence type="ECO:0000313" key="2">
    <source>
        <dbReference type="EMBL" id="KAI6784742.1"/>
    </source>
</evidence>
<feature type="region of interest" description="Disordered" evidence="1">
    <location>
        <begin position="199"/>
        <end position="275"/>
    </location>
</feature>
<comment type="caution">
    <text evidence="2">The sequence shown here is derived from an EMBL/GenBank/DDBJ whole genome shotgun (WGS) entry which is preliminary data.</text>
</comment>
<organism evidence="2 3">
    <name type="scientific">Emericellopsis cladophorae</name>
    <dbReference type="NCBI Taxonomy" id="2686198"/>
    <lineage>
        <taxon>Eukaryota</taxon>
        <taxon>Fungi</taxon>
        <taxon>Dikarya</taxon>
        <taxon>Ascomycota</taxon>
        <taxon>Pezizomycotina</taxon>
        <taxon>Sordariomycetes</taxon>
        <taxon>Hypocreomycetidae</taxon>
        <taxon>Hypocreales</taxon>
        <taxon>Bionectriaceae</taxon>
        <taxon>Emericellopsis</taxon>
    </lineage>
</organism>
<accession>A0A9Q0BG78</accession>
<dbReference type="EMBL" id="JAGIXG020000003">
    <property type="protein sequence ID" value="KAI6784742.1"/>
    <property type="molecule type" value="Genomic_DNA"/>
</dbReference>
<reference evidence="2" key="1">
    <citation type="journal article" date="2021" name="J Fungi (Basel)">
        <title>Genomic and Metabolomic Analyses of the Marine Fungus Emericellopsis cladophorae: Insights into Saltwater Adaptability Mechanisms and Its Biosynthetic Potential.</title>
        <authorList>
            <person name="Goncalves M.F.M."/>
            <person name="Hilario S."/>
            <person name="Van de Peer Y."/>
            <person name="Esteves A.C."/>
            <person name="Alves A."/>
        </authorList>
    </citation>
    <scope>NUCLEOTIDE SEQUENCE</scope>
    <source>
        <strain evidence="2">MUM 19.33</strain>
    </source>
</reference>
<sequence>MLPKARQVAYDQLGRSFASQMSIRERSAAARRDRLSFLEELDPKQLSQYRPDQIVTILRQREEVHHAIARDVFRDQADILSQILDSKSRVPRAQGRSKHPWVTDLDTECQYMVCPTCRPGCIDRAYLSLIGVSKGETPPTAAVGFGFHGNGERPVVQAERLKTIGYRVVPLVYPRSSFDSSSSSAMSMLELLDQQLGQGRLLPPSIGPAPNGKPNGTHVDPQSTVQPEPAGHLKPSPGCENLRAFTKDADHGESNDEASGARPPWTPPPSPSLYGKMSATKLHKLGWAKEESISNGRSSISIKTNHSIRCQLLTSIPSTNALQILAQSGSYFTDNFPAPMDEDEYDVGLTLPFRERSFSKACETPLEQVTIGPGGDKEGIQVATTIVEHEGEAFTPAPLQVERGVAVLEESVELRVPDVITQI</sequence>
<feature type="compositionally biased region" description="Basic and acidic residues" evidence="1">
    <location>
        <begin position="245"/>
        <end position="254"/>
    </location>
</feature>
<dbReference type="AlphaFoldDB" id="A0A9Q0BG78"/>
<dbReference type="RefSeq" id="XP_051365598.1">
    <property type="nucleotide sequence ID" value="XM_051510924.1"/>
</dbReference>
<name>A0A9Q0BG78_9HYPO</name>
<evidence type="ECO:0000256" key="1">
    <source>
        <dbReference type="SAM" id="MobiDB-lite"/>
    </source>
</evidence>